<dbReference type="Gramene" id="CDF39060">
    <property type="protein sequence ID" value="CDF39060"/>
    <property type="gene ID" value="CHC_T00006546001"/>
</dbReference>
<reference evidence="4" key="1">
    <citation type="journal article" date="2013" name="Proc. Natl. Acad. Sci. U.S.A.">
        <title>Genome structure and metabolic features in the red seaweed Chondrus crispus shed light on evolution of the Archaeplastida.</title>
        <authorList>
            <person name="Collen J."/>
            <person name="Porcel B."/>
            <person name="Carre W."/>
            <person name="Ball S.G."/>
            <person name="Chaparro C."/>
            <person name="Tonon T."/>
            <person name="Barbeyron T."/>
            <person name="Michel G."/>
            <person name="Noel B."/>
            <person name="Valentin K."/>
            <person name="Elias M."/>
            <person name="Artiguenave F."/>
            <person name="Arun A."/>
            <person name="Aury J.M."/>
            <person name="Barbosa-Neto J.F."/>
            <person name="Bothwell J.H."/>
            <person name="Bouget F.Y."/>
            <person name="Brillet L."/>
            <person name="Cabello-Hurtado F."/>
            <person name="Capella-Gutierrez S."/>
            <person name="Charrier B."/>
            <person name="Cladiere L."/>
            <person name="Cock J.M."/>
            <person name="Coelho S.M."/>
            <person name="Colleoni C."/>
            <person name="Czjzek M."/>
            <person name="Da Silva C."/>
            <person name="Delage L."/>
            <person name="Denoeud F."/>
            <person name="Deschamps P."/>
            <person name="Dittami S.M."/>
            <person name="Gabaldon T."/>
            <person name="Gachon C.M."/>
            <person name="Groisillier A."/>
            <person name="Herve C."/>
            <person name="Jabbari K."/>
            <person name="Katinka M."/>
            <person name="Kloareg B."/>
            <person name="Kowalczyk N."/>
            <person name="Labadie K."/>
            <person name="Leblanc C."/>
            <person name="Lopez P.J."/>
            <person name="McLachlan D.H."/>
            <person name="Meslet-Cladiere L."/>
            <person name="Moustafa A."/>
            <person name="Nehr Z."/>
            <person name="Nyvall Collen P."/>
            <person name="Panaud O."/>
            <person name="Partensky F."/>
            <person name="Poulain J."/>
            <person name="Rensing S.A."/>
            <person name="Rousvoal S."/>
            <person name="Samson G."/>
            <person name="Symeonidi A."/>
            <person name="Weissenbach J."/>
            <person name="Zambounis A."/>
            <person name="Wincker P."/>
            <person name="Boyen C."/>
        </authorList>
    </citation>
    <scope>NUCLEOTIDE SEQUENCE [LARGE SCALE GENOMIC DNA]</scope>
    <source>
        <strain evidence="4">cv. Stackhouse</strain>
    </source>
</reference>
<dbReference type="InterPro" id="IPR025799">
    <property type="entry name" value="Arg_MeTrfase"/>
</dbReference>
<evidence type="ECO:0000313" key="4">
    <source>
        <dbReference type="Proteomes" id="UP000012073"/>
    </source>
</evidence>
<evidence type="ECO:0000256" key="2">
    <source>
        <dbReference type="PROSITE-ProRule" id="PRU01015"/>
    </source>
</evidence>
<dbReference type="GO" id="GO:0016274">
    <property type="term" value="F:protein-arginine N-methyltransferase activity"/>
    <property type="evidence" value="ECO:0007669"/>
    <property type="project" value="InterPro"/>
</dbReference>
<proteinExistence type="predicted"/>
<dbReference type="PANTHER" id="PTHR11006:SF4">
    <property type="entry name" value="PROTEIN ARGININE N-METHYLTRANSFERASE 7"/>
    <property type="match status" value="1"/>
</dbReference>
<sequence length="127" mass="13842">MLNDNDRCAKYAEALSRALQKRPESRVLDIGTGTGLLAMLAARAGAKHVDAVELFQPLANLATRVVEENQMQDKISVHVGASTDFHAPQDDFQAKDLALPKRADALVTEVFDSALLRENCLETISHA</sequence>
<dbReference type="RefSeq" id="XP_005718971.1">
    <property type="nucleotide sequence ID" value="XM_005718914.1"/>
</dbReference>
<accession>R7QNW0</accession>
<gene>
    <name evidence="3" type="ORF">CHC_T00006546001</name>
</gene>
<dbReference type="AlphaFoldDB" id="R7QNW0"/>
<dbReference type="OMA" id="VEENQMQ"/>
<keyword evidence="2" id="KW-0808">Transferase</keyword>
<keyword evidence="1 2" id="KW-0949">S-adenosyl-L-methionine</keyword>
<evidence type="ECO:0000313" key="3">
    <source>
        <dbReference type="EMBL" id="CDF39060.1"/>
    </source>
</evidence>
<dbReference type="KEGG" id="ccp:CHC_T00006546001"/>
<dbReference type="GeneID" id="17326689"/>
<name>R7QNW0_CHOCR</name>
<dbReference type="OrthoDB" id="412876at2759"/>
<dbReference type="Gene3D" id="3.40.50.150">
    <property type="entry name" value="Vaccinia Virus protein VP39"/>
    <property type="match status" value="1"/>
</dbReference>
<dbReference type="CDD" id="cd02440">
    <property type="entry name" value="AdoMet_MTases"/>
    <property type="match status" value="1"/>
</dbReference>
<keyword evidence="4" id="KW-1185">Reference proteome</keyword>
<evidence type="ECO:0000256" key="1">
    <source>
        <dbReference type="ARBA" id="ARBA00022691"/>
    </source>
</evidence>
<dbReference type="STRING" id="2769.R7QNW0"/>
<dbReference type="EMBL" id="HG001992">
    <property type="protein sequence ID" value="CDF39060.1"/>
    <property type="molecule type" value="Genomic_DNA"/>
</dbReference>
<keyword evidence="2" id="KW-0489">Methyltransferase</keyword>
<dbReference type="Proteomes" id="UP000012073">
    <property type="component" value="Unassembled WGS sequence"/>
</dbReference>
<dbReference type="SUPFAM" id="SSF53335">
    <property type="entry name" value="S-adenosyl-L-methionine-dependent methyltransferases"/>
    <property type="match status" value="1"/>
</dbReference>
<dbReference type="GO" id="GO:0032259">
    <property type="term" value="P:methylation"/>
    <property type="evidence" value="ECO:0007669"/>
    <property type="project" value="UniProtKB-KW"/>
</dbReference>
<dbReference type="PROSITE" id="PS51678">
    <property type="entry name" value="SAM_MT_PRMT"/>
    <property type="match status" value="1"/>
</dbReference>
<dbReference type="InterPro" id="IPR029063">
    <property type="entry name" value="SAM-dependent_MTases_sf"/>
</dbReference>
<organism evidence="3 4">
    <name type="scientific">Chondrus crispus</name>
    <name type="common">Carrageen Irish moss</name>
    <name type="synonym">Polymorpha crispa</name>
    <dbReference type="NCBI Taxonomy" id="2769"/>
    <lineage>
        <taxon>Eukaryota</taxon>
        <taxon>Rhodophyta</taxon>
        <taxon>Florideophyceae</taxon>
        <taxon>Rhodymeniophycidae</taxon>
        <taxon>Gigartinales</taxon>
        <taxon>Gigartinaceae</taxon>
        <taxon>Chondrus</taxon>
    </lineage>
</organism>
<dbReference type="GO" id="GO:0042054">
    <property type="term" value="F:histone methyltransferase activity"/>
    <property type="evidence" value="ECO:0007669"/>
    <property type="project" value="TreeGrafter"/>
</dbReference>
<protein>
    <submittedName>
        <fullName evidence="3">Uncharacterized protein</fullName>
    </submittedName>
</protein>
<dbReference type="Pfam" id="PF06325">
    <property type="entry name" value="PrmA"/>
    <property type="match status" value="1"/>
</dbReference>
<dbReference type="PANTHER" id="PTHR11006">
    <property type="entry name" value="PROTEIN ARGININE N-METHYLTRANSFERASE"/>
    <property type="match status" value="1"/>
</dbReference>